<feature type="domain" description="Pyrrolo-quinoline quinone repeat" evidence="3">
    <location>
        <begin position="133"/>
        <end position="368"/>
    </location>
</feature>
<feature type="signal peptide" evidence="2">
    <location>
        <begin position="1"/>
        <end position="30"/>
    </location>
</feature>
<dbReference type="Pfam" id="PF13360">
    <property type="entry name" value="PQQ_2"/>
    <property type="match status" value="2"/>
</dbReference>
<protein>
    <submittedName>
        <fullName evidence="4">Quinoprotein</fullName>
    </submittedName>
</protein>
<feature type="chain" id="PRO_5017759532" evidence="2">
    <location>
        <begin position="31"/>
        <end position="451"/>
    </location>
</feature>
<dbReference type="Gene3D" id="2.130.10.10">
    <property type="entry name" value="YVTN repeat-like/Quinoprotein amine dehydrogenase"/>
    <property type="match status" value="1"/>
</dbReference>
<dbReference type="SMART" id="SM00564">
    <property type="entry name" value="PQQ"/>
    <property type="match status" value="5"/>
</dbReference>
<sequence length="451" mass="47116">MRGANTTGTARRTSRAVILLGALATLAACAERETILPGERLALRAVLDGPGAASEAPAPRATPAPLALPDARANAGWTHGTGSAFYRPEHPALSHPLAPAWSADIGQGDSRRARIATDPVLAEGRVFTIDAASTLRATSAEGAPLWSLDLVPARDRPGEAIGGGLAYGDGTLFATTAFGRLLAVDPATGAVRWDQKLDATGTGDPLYRDGLVYLVAGDTTAWAIEAEDGRVRWRNEGVGDVRNLAGGSAPAAAGGRVAFAFGTGEIQTVFAEGGLPRWSAFVAGRRPGTAIGLVDDITGGPVIADGRLYAANAAGRLAAFDLESGERLWTAEEGAFDTIWPAGGSLFLVNDRNELLRLDARDGRRIWAVELPRYTETRPRRRAAIHAQHGPVLAGGRLIVAGGDGRLRIFDPEDGARVATRDLPGGATATPAVANETLYVVTRDGRLHAFR</sequence>
<dbReference type="PANTHER" id="PTHR34512:SF30">
    <property type="entry name" value="OUTER MEMBRANE PROTEIN ASSEMBLY FACTOR BAMB"/>
    <property type="match status" value="1"/>
</dbReference>
<accession>A0A3D9BRN0</accession>
<feature type="domain" description="Pyrrolo-quinoline quinone repeat" evidence="3">
    <location>
        <begin position="388"/>
        <end position="450"/>
    </location>
</feature>
<dbReference type="RefSeq" id="WP_115980199.1">
    <property type="nucleotide sequence ID" value="NZ_QOHR01000014.1"/>
</dbReference>
<dbReference type="PROSITE" id="PS51257">
    <property type="entry name" value="PROKAR_LIPOPROTEIN"/>
    <property type="match status" value="1"/>
</dbReference>
<evidence type="ECO:0000313" key="4">
    <source>
        <dbReference type="EMBL" id="REC56036.1"/>
    </source>
</evidence>
<feature type="region of interest" description="Disordered" evidence="1">
    <location>
        <begin position="50"/>
        <end position="73"/>
    </location>
</feature>
<reference evidence="4 5" key="1">
    <citation type="journal article" date="2017" name="Int. J. Syst. Evol. Microbiol.">
        <title>Rhodosalinus sediminis gen. nov., sp. nov., isolated from marine saltern.</title>
        <authorList>
            <person name="Guo L.Y."/>
            <person name="Ling S.K."/>
            <person name="Li C.M."/>
            <person name="Chen G.J."/>
            <person name="Du Z.J."/>
        </authorList>
    </citation>
    <scope>NUCLEOTIDE SEQUENCE [LARGE SCALE GENOMIC DNA]</scope>
    <source>
        <strain evidence="4 5">WDN1C137</strain>
    </source>
</reference>
<dbReference type="OrthoDB" id="5290752at2"/>
<comment type="caution">
    <text evidence="4">The sequence shown here is derived from an EMBL/GenBank/DDBJ whole genome shotgun (WGS) entry which is preliminary data.</text>
</comment>
<proteinExistence type="predicted"/>
<dbReference type="PANTHER" id="PTHR34512">
    <property type="entry name" value="CELL SURFACE PROTEIN"/>
    <property type="match status" value="1"/>
</dbReference>
<keyword evidence="2" id="KW-0732">Signal</keyword>
<evidence type="ECO:0000313" key="5">
    <source>
        <dbReference type="Proteomes" id="UP000257131"/>
    </source>
</evidence>
<dbReference type="Proteomes" id="UP000257131">
    <property type="component" value="Unassembled WGS sequence"/>
</dbReference>
<evidence type="ECO:0000256" key="2">
    <source>
        <dbReference type="SAM" id="SignalP"/>
    </source>
</evidence>
<organism evidence="4 5">
    <name type="scientific">Rhodosalinus sediminis</name>
    <dbReference type="NCBI Taxonomy" id="1940533"/>
    <lineage>
        <taxon>Bacteria</taxon>
        <taxon>Pseudomonadati</taxon>
        <taxon>Pseudomonadota</taxon>
        <taxon>Alphaproteobacteria</taxon>
        <taxon>Rhodobacterales</taxon>
        <taxon>Paracoccaceae</taxon>
        <taxon>Rhodosalinus</taxon>
    </lineage>
</organism>
<name>A0A3D9BRN0_9RHOB</name>
<dbReference type="InterPro" id="IPR002372">
    <property type="entry name" value="PQQ_rpt_dom"/>
</dbReference>
<gene>
    <name evidence="4" type="ORF">DRV84_10450</name>
</gene>
<evidence type="ECO:0000259" key="3">
    <source>
        <dbReference type="Pfam" id="PF13360"/>
    </source>
</evidence>
<keyword evidence="5" id="KW-1185">Reference proteome</keyword>
<dbReference type="InterPro" id="IPR015943">
    <property type="entry name" value="WD40/YVTN_repeat-like_dom_sf"/>
</dbReference>
<dbReference type="Gene3D" id="2.40.10.480">
    <property type="match status" value="1"/>
</dbReference>
<evidence type="ECO:0000256" key="1">
    <source>
        <dbReference type="SAM" id="MobiDB-lite"/>
    </source>
</evidence>
<dbReference type="InterPro" id="IPR011047">
    <property type="entry name" value="Quinoprotein_ADH-like_sf"/>
</dbReference>
<dbReference type="InterPro" id="IPR018391">
    <property type="entry name" value="PQQ_b-propeller_rpt"/>
</dbReference>
<dbReference type="EMBL" id="QOHR01000014">
    <property type="protein sequence ID" value="REC56036.1"/>
    <property type="molecule type" value="Genomic_DNA"/>
</dbReference>
<dbReference type="AlphaFoldDB" id="A0A3D9BRN0"/>
<dbReference type="SUPFAM" id="SSF50998">
    <property type="entry name" value="Quinoprotein alcohol dehydrogenase-like"/>
    <property type="match status" value="2"/>
</dbReference>